<evidence type="ECO:0000256" key="7">
    <source>
        <dbReference type="ARBA" id="ARBA00023136"/>
    </source>
</evidence>
<dbReference type="AlphaFoldDB" id="A0A1W1XYF4"/>
<dbReference type="Proteomes" id="UP000192761">
    <property type="component" value="Unassembled WGS sequence"/>
</dbReference>
<dbReference type="Gene3D" id="1.20.81.30">
    <property type="entry name" value="Type II secretion system (T2SS), domain F"/>
    <property type="match status" value="2"/>
</dbReference>
<comment type="similarity">
    <text evidence="2">Belongs to the GSP F family.</text>
</comment>
<dbReference type="GO" id="GO:0005886">
    <property type="term" value="C:plasma membrane"/>
    <property type="evidence" value="ECO:0007669"/>
    <property type="project" value="UniProtKB-SubCell"/>
</dbReference>
<dbReference type="RefSeq" id="WP_084092446.1">
    <property type="nucleotide sequence ID" value="NZ_FWXD01000027.1"/>
</dbReference>
<keyword evidence="3" id="KW-1003">Cell membrane</keyword>
<dbReference type="PRINTS" id="PR00812">
    <property type="entry name" value="BCTERIALGSPF"/>
</dbReference>
<evidence type="ECO:0000256" key="1">
    <source>
        <dbReference type="ARBA" id="ARBA00004429"/>
    </source>
</evidence>
<keyword evidence="11" id="KW-1185">Reference proteome</keyword>
<evidence type="ECO:0000259" key="9">
    <source>
        <dbReference type="Pfam" id="PF00482"/>
    </source>
</evidence>
<evidence type="ECO:0000313" key="11">
    <source>
        <dbReference type="Proteomes" id="UP000192761"/>
    </source>
</evidence>
<evidence type="ECO:0000256" key="5">
    <source>
        <dbReference type="ARBA" id="ARBA00022692"/>
    </source>
</evidence>
<evidence type="ECO:0000256" key="8">
    <source>
        <dbReference type="SAM" id="Phobius"/>
    </source>
</evidence>
<feature type="transmembrane region" description="Helical" evidence="8">
    <location>
        <begin position="207"/>
        <end position="236"/>
    </location>
</feature>
<dbReference type="PANTHER" id="PTHR30012">
    <property type="entry name" value="GENERAL SECRETION PATHWAY PROTEIN"/>
    <property type="match status" value="1"/>
</dbReference>
<evidence type="ECO:0000256" key="2">
    <source>
        <dbReference type="ARBA" id="ARBA00005745"/>
    </source>
</evidence>
<evidence type="ECO:0000313" key="10">
    <source>
        <dbReference type="EMBL" id="SMC28946.1"/>
    </source>
</evidence>
<evidence type="ECO:0000256" key="3">
    <source>
        <dbReference type="ARBA" id="ARBA00022475"/>
    </source>
</evidence>
<keyword evidence="4" id="KW-0997">Cell inner membrane</keyword>
<accession>A0A1W1XYF4</accession>
<keyword evidence="5 8" id="KW-0812">Transmembrane</keyword>
<feature type="domain" description="Type II secretion system protein GspF" evidence="9">
    <location>
        <begin position="271"/>
        <end position="389"/>
    </location>
</feature>
<comment type="subcellular location">
    <subcellularLocation>
        <location evidence="1">Cell inner membrane</location>
        <topology evidence="1">Multi-pass membrane protein</topology>
    </subcellularLocation>
</comment>
<dbReference type="FunFam" id="1.20.81.30:FF:000001">
    <property type="entry name" value="Type II secretion system protein F"/>
    <property type="match status" value="1"/>
</dbReference>
<protein>
    <submittedName>
        <fullName evidence="10">General secretion pathway protein F</fullName>
    </submittedName>
</protein>
<keyword evidence="6 8" id="KW-1133">Transmembrane helix</keyword>
<keyword evidence="7 8" id="KW-0472">Membrane</keyword>
<name>A0A1W1XYF4_9NEIS</name>
<dbReference type="InterPro" id="IPR042094">
    <property type="entry name" value="T2SS_GspF_sf"/>
</dbReference>
<gene>
    <name evidence="10" type="ORF">SAMN02745857_03498</name>
</gene>
<dbReference type="GO" id="GO:0015628">
    <property type="term" value="P:protein secretion by the type II secretion system"/>
    <property type="evidence" value="ECO:0007669"/>
    <property type="project" value="TreeGrafter"/>
</dbReference>
<dbReference type="InterPro" id="IPR003004">
    <property type="entry name" value="GspF/PilC"/>
</dbReference>
<dbReference type="Pfam" id="PF00482">
    <property type="entry name" value="T2SSF"/>
    <property type="match status" value="2"/>
</dbReference>
<evidence type="ECO:0000256" key="6">
    <source>
        <dbReference type="ARBA" id="ARBA00022989"/>
    </source>
</evidence>
<dbReference type="EMBL" id="FWXD01000027">
    <property type="protein sequence ID" value="SMC28946.1"/>
    <property type="molecule type" value="Genomic_DNA"/>
</dbReference>
<dbReference type="OrthoDB" id="9805682at2"/>
<evidence type="ECO:0000256" key="4">
    <source>
        <dbReference type="ARBA" id="ARBA00022519"/>
    </source>
</evidence>
<feature type="transmembrane region" description="Helical" evidence="8">
    <location>
        <begin position="371"/>
        <end position="394"/>
    </location>
</feature>
<sequence>MPEYSFRAAAADGRVETGQVNAESADDAMRQLEDRLLLVFELKEAGAQPVRRSRGKVGHADLVVLIRELSTLANAGISLAEALETLKDASRDTPLQVPLGRMLTAIHAGEGFSTALGKTGLALPEYVFAMVRAGEATSNLGLALNRAADQMEFDAKMRSQTREALVYPIILVSTGSIAILFIFSFVVPRFAGLLKGRIQNLPWISEVVLRTGMFFNAHFVEAIVALVALVVGIVAASRNDALRLRIIEGAARLPIIGEWINSGETARWTNGLAMLLQSRVAILGALELAAGSVRLRQTAARLEDVRTQVNRGRKLSQAIEHQQLLEPTSLSMVRVGEQSGELGPMLQHVAHYWSDKNQSLQRRVVSLIEPASILILGVVIGFVMVGVVLAMTSLTEVKF</sequence>
<dbReference type="PANTHER" id="PTHR30012:SF0">
    <property type="entry name" value="TYPE II SECRETION SYSTEM PROTEIN F-RELATED"/>
    <property type="match status" value="1"/>
</dbReference>
<proteinExistence type="inferred from homology"/>
<feature type="transmembrane region" description="Helical" evidence="8">
    <location>
        <begin position="165"/>
        <end position="187"/>
    </location>
</feature>
<reference evidence="10 11" key="1">
    <citation type="submission" date="2017-04" db="EMBL/GenBank/DDBJ databases">
        <authorList>
            <person name="Afonso C.L."/>
            <person name="Miller P.J."/>
            <person name="Scott M.A."/>
            <person name="Spackman E."/>
            <person name="Goraichik I."/>
            <person name="Dimitrov K.M."/>
            <person name="Suarez D.L."/>
            <person name="Swayne D.E."/>
        </authorList>
    </citation>
    <scope>NUCLEOTIDE SEQUENCE [LARGE SCALE GENOMIC DNA]</scope>
    <source>
        <strain evidence="10 11">DSM 23236</strain>
    </source>
</reference>
<dbReference type="InterPro" id="IPR018076">
    <property type="entry name" value="T2SS_GspF_dom"/>
</dbReference>
<feature type="domain" description="Type II secretion system protein GspF" evidence="9">
    <location>
        <begin position="66"/>
        <end position="188"/>
    </location>
</feature>
<organism evidence="10 11">
    <name type="scientific">Andreprevotia lacus DSM 23236</name>
    <dbReference type="NCBI Taxonomy" id="1121001"/>
    <lineage>
        <taxon>Bacteria</taxon>
        <taxon>Pseudomonadati</taxon>
        <taxon>Pseudomonadota</taxon>
        <taxon>Betaproteobacteria</taxon>
        <taxon>Neisseriales</taxon>
        <taxon>Chitinibacteraceae</taxon>
        <taxon>Andreprevotia</taxon>
    </lineage>
</organism>
<dbReference type="STRING" id="1121001.SAMN02745857_03498"/>